<proteinExistence type="predicted"/>
<dbReference type="AlphaFoldDB" id="A0A831LXX9"/>
<dbReference type="InterPro" id="IPR029044">
    <property type="entry name" value="Nucleotide-diphossugar_trans"/>
</dbReference>
<sequence length="247" mass="28795">MPEVSVILPYFNAENTLANAVKSILNQTFSFFELLLVNNNSTDKSFSVAQALAENDSRIRLLHETTQGVDHAMNCGLENSRGRFIARMDADDISHHERLEKQVRFLRENSDTGLVGSFVKYVPHSLGTGGFERFVQWSNSFQSAEDIEMYRFMEIPVVNPTILFRRELFEKLGGCRQGDFPEDYEMQLRFLDAGVKMAKLPEPLLEWHDYSTRLTRTDERYTTEAFFRIKARYFKKWSEQKNPFHPE</sequence>
<dbReference type="InterPro" id="IPR001173">
    <property type="entry name" value="Glyco_trans_2-like"/>
</dbReference>
<reference evidence="2" key="1">
    <citation type="journal article" date="2020" name="mSystems">
        <title>Genome- and Community-Level Interaction Insights into Carbon Utilization and Element Cycling Functions of Hydrothermarchaeota in Hydrothermal Sediment.</title>
        <authorList>
            <person name="Zhou Z."/>
            <person name="Liu Y."/>
            <person name="Xu W."/>
            <person name="Pan J."/>
            <person name="Luo Z.H."/>
            <person name="Li M."/>
        </authorList>
    </citation>
    <scope>NUCLEOTIDE SEQUENCE [LARGE SCALE GENOMIC DNA]</scope>
    <source>
        <strain evidence="2">SpSt-1217</strain>
    </source>
</reference>
<dbReference type="GO" id="GO:0016758">
    <property type="term" value="F:hexosyltransferase activity"/>
    <property type="evidence" value="ECO:0007669"/>
    <property type="project" value="UniProtKB-ARBA"/>
</dbReference>
<name>A0A831LXX9_9BACT</name>
<feature type="domain" description="Glycosyltransferase 2-like" evidence="1">
    <location>
        <begin position="5"/>
        <end position="172"/>
    </location>
</feature>
<gene>
    <name evidence="2" type="ORF">ENN90_13015</name>
</gene>
<dbReference type="CDD" id="cd00761">
    <property type="entry name" value="Glyco_tranf_GTA_type"/>
    <property type="match status" value="1"/>
</dbReference>
<feature type="non-terminal residue" evidence="2">
    <location>
        <position position="247"/>
    </location>
</feature>
<dbReference type="Proteomes" id="UP000886047">
    <property type="component" value="Unassembled WGS sequence"/>
</dbReference>
<comment type="caution">
    <text evidence="2">The sequence shown here is derived from an EMBL/GenBank/DDBJ whole genome shotgun (WGS) entry which is preliminary data.</text>
</comment>
<evidence type="ECO:0000313" key="2">
    <source>
        <dbReference type="EMBL" id="HDR52516.1"/>
    </source>
</evidence>
<dbReference type="Gene3D" id="3.90.550.10">
    <property type="entry name" value="Spore Coat Polysaccharide Biosynthesis Protein SpsA, Chain A"/>
    <property type="match status" value="1"/>
</dbReference>
<dbReference type="SUPFAM" id="SSF53448">
    <property type="entry name" value="Nucleotide-diphospho-sugar transferases"/>
    <property type="match status" value="1"/>
</dbReference>
<dbReference type="EMBL" id="DSDK01000724">
    <property type="protein sequence ID" value="HDR52516.1"/>
    <property type="molecule type" value="Genomic_DNA"/>
</dbReference>
<evidence type="ECO:0000259" key="1">
    <source>
        <dbReference type="Pfam" id="PF00535"/>
    </source>
</evidence>
<dbReference type="Pfam" id="PF00535">
    <property type="entry name" value="Glycos_transf_2"/>
    <property type="match status" value="1"/>
</dbReference>
<dbReference type="PANTHER" id="PTHR22916">
    <property type="entry name" value="GLYCOSYLTRANSFERASE"/>
    <property type="match status" value="1"/>
</dbReference>
<accession>A0A831LXX9</accession>
<protein>
    <submittedName>
        <fullName evidence="2">Glycosyltransferase family 2 protein</fullName>
    </submittedName>
</protein>
<organism evidence="2">
    <name type="scientific">Mariniphaga anaerophila</name>
    <dbReference type="NCBI Taxonomy" id="1484053"/>
    <lineage>
        <taxon>Bacteria</taxon>
        <taxon>Pseudomonadati</taxon>
        <taxon>Bacteroidota</taxon>
        <taxon>Bacteroidia</taxon>
        <taxon>Marinilabiliales</taxon>
        <taxon>Prolixibacteraceae</taxon>
        <taxon>Mariniphaga</taxon>
    </lineage>
</organism>
<dbReference type="PANTHER" id="PTHR22916:SF3">
    <property type="entry name" value="UDP-GLCNAC:BETAGAL BETA-1,3-N-ACETYLGLUCOSAMINYLTRANSFERASE-LIKE PROTEIN 1"/>
    <property type="match status" value="1"/>
</dbReference>